<evidence type="ECO:0008006" key="4">
    <source>
        <dbReference type="Google" id="ProtNLM"/>
    </source>
</evidence>
<feature type="region of interest" description="Disordered" evidence="1">
    <location>
        <begin position="65"/>
        <end position="94"/>
    </location>
</feature>
<comment type="caution">
    <text evidence="2">The sequence shown here is derived from an EMBL/GenBank/DDBJ whole genome shotgun (WGS) entry which is preliminary data.</text>
</comment>
<accession>A0ABU0WSP2</accession>
<evidence type="ECO:0000313" key="2">
    <source>
        <dbReference type="EMBL" id="MDQ2582862.1"/>
    </source>
</evidence>
<dbReference type="Proteomes" id="UP001225605">
    <property type="component" value="Unassembled WGS sequence"/>
</dbReference>
<dbReference type="PROSITE" id="PS51257">
    <property type="entry name" value="PROKAR_LIPOPROTEIN"/>
    <property type="match status" value="1"/>
</dbReference>
<organism evidence="2 3">
    <name type="scientific">Saccharothrix yanglingensis</name>
    <dbReference type="NCBI Taxonomy" id="659496"/>
    <lineage>
        <taxon>Bacteria</taxon>
        <taxon>Bacillati</taxon>
        <taxon>Actinomycetota</taxon>
        <taxon>Actinomycetes</taxon>
        <taxon>Pseudonocardiales</taxon>
        <taxon>Pseudonocardiaceae</taxon>
        <taxon>Saccharothrix</taxon>
    </lineage>
</organism>
<dbReference type="Pfam" id="PF12079">
    <property type="entry name" value="DUF3558"/>
    <property type="match status" value="1"/>
</dbReference>
<keyword evidence="3" id="KW-1185">Reference proteome</keyword>
<dbReference type="InterPro" id="IPR024520">
    <property type="entry name" value="DUF3558"/>
</dbReference>
<dbReference type="EMBL" id="NSDM01000001">
    <property type="protein sequence ID" value="MDQ2582862.1"/>
    <property type="molecule type" value="Genomic_DNA"/>
</dbReference>
<protein>
    <recommendedName>
        <fullName evidence="4">DUF3558 domain-containing protein</fullName>
    </recommendedName>
</protein>
<sequence length="247" mass="26373">MIRTRCVFRCTSTASAVSWSSCAPRRSSTGTPKKKWWRLWGQRVHRSSRALVAIVAVGALLSGCTAEEPGDPSPQPTPTGGSSGSTSGSSKPTVEFPARPVEIKLDDVADACQSLTAEQQKQLKIDEAISEPQDVIDGKDSPGCSFQGNSRPLFSYEVTLIADEGIGYWEGPSNLEIEQKTVAGFGAYEVRLAGTSKFDCALAVDVADGQQLFVSFLPIGEGFTQDQMCENAAKGAEMALTTLQTLK</sequence>
<feature type="compositionally biased region" description="Low complexity" evidence="1">
    <location>
        <begin position="78"/>
        <end position="93"/>
    </location>
</feature>
<evidence type="ECO:0000313" key="3">
    <source>
        <dbReference type="Proteomes" id="UP001225605"/>
    </source>
</evidence>
<gene>
    <name evidence="2" type="ORF">CKY47_02445</name>
</gene>
<name>A0ABU0WSP2_9PSEU</name>
<evidence type="ECO:0000256" key="1">
    <source>
        <dbReference type="SAM" id="MobiDB-lite"/>
    </source>
</evidence>
<proteinExistence type="predicted"/>
<reference evidence="2 3" key="1">
    <citation type="submission" date="2017-06" db="EMBL/GenBank/DDBJ databases">
        <title>Cultured bacterium strain Saccharothrix yanglingensis Hhs.015.</title>
        <authorList>
            <person name="Xia Y."/>
        </authorList>
    </citation>
    <scope>NUCLEOTIDE SEQUENCE [LARGE SCALE GENOMIC DNA]</scope>
    <source>
        <strain evidence="2 3">Hhs.015</strain>
    </source>
</reference>